<dbReference type="Proteomes" id="UP000271087">
    <property type="component" value="Unassembled WGS sequence"/>
</dbReference>
<evidence type="ECO:0000256" key="2">
    <source>
        <dbReference type="ARBA" id="ARBA00038285"/>
    </source>
</evidence>
<protein>
    <submittedName>
        <fullName evidence="6">CRAL-TRIO domain-containing protein</fullName>
    </submittedName>
</protein>
<dbReference type="Pfam" id="PF24915">
    <property type="entry name" value="Spectrin_SESTD1"/>
    <property type="match status" value="1"/>
</dbReference>
<dbReference type="GO" id="GO:0005546">
    <property type="term" value="F:phosphatidylinositol-4,5-bisphosphate binding"/>
    <property type="evidence" value="ECO:0007669"/>
    <property type="project" value="TreeGrafter"/>
</dbReference>
<dbReference type="InterPro" id="IPR056804">
    <property type="entry name" value="Spectrin_SESTD1"/>
</dbReference>
<dbReference type="GO" id="GO:0080025">
    <property type="term" value="F:phosphatidylinositol-3,5-bisphosphate binding"/>
    <property type="evidence" value="ECO:0007669"/>
    <property type="project" value="TreeGrafter"/>
</dbReference>
<dbReference type="Gene3D" id="1.20.58.60">
    <property type="match status" value="1"/>
</dbReference>
<evidence type="ECO:0000256" key="1">
    <source>
        <dbReference type="ARBA" id="ARBA00022737"/>
    </source>
</evidence>
<keyword evidence="5" id="KW-1185">Reference proteome</keyword>
<dbReference type="WBParaSite" id="nOo.2.0.1.t04946-RA">
    <property type="protein sequence ID" value="nOo.2.0.1.t04946-RA"/>
    <property type="gene ID" value="nOo.2.0.1.g04946"/>
</dbReference>
<evidence type="ECO:0000313" key="4">
    <source>
        <dbReference type="EMBL" id="VDK75352.1"/>
    </source>
</evidence>
<evidence type="ECO:0000313" key="5">
    <source>
        <dbReference type="Proteomes" id="UP000271087"/>
    </source>
</evidence>
<sequence>MTSEDDDFRSSKGEESKQKDAEIWLEIKWNEYGRSSALDDKVTDSSTELVKNMQQKDRHLIESSVIALPGCRDRSGSPLLFINFMDGNSKQLSVETSIAPSYEELASVISYLSQIPGENVRKLGFTIVIDGRKAIIKHVRGALRACQQALYRQIRFVLVIQPDKFLDQQKLNFELIKEAYQFKCTLISLHKLSRFVDVSQLPDVLGGTLHYDPYSWILLRQKLENYVKIANSWIENNKRLDSAIHTTSNQSGKNTLEKDNFNSSELLKAGGNFMQNGNDLFDELTQNSEVRAVKKNVNVDWDNAAQNVDLLMKQIKNIQEKIEVMVHREERNASLKVLEDHTEGVHNLVNWILNAGERWLLTLHEIGESYDDAKQLLKEHSELESKSIELEEQSRELIAVGRELQREFPKHTLALQQSIDSVQQLVRAFCTRVVHQKKVALRSVNFYRMLADFSRKTNLLLESLCTNVKAIDIATAEKERSEMENKVDEMEKIYHDMIISGISFIDELCIYESNSVGRPITRDYSAGIVHIREILEESRGRRRRCQNLADVHRLKIHQLLQLYTCEEDGQQAVLWIEELYETLVNGYDETLYDFKQLYLMQENRLKLEKTARSTYEYGKQLCQVVLVLRRSLRMEVQPGLKLNQKLESIWGKFCFALNEKETKLGIIGTFHSTIQKVSERLDELALRLDGEALEKRLEETSLHSFIDEKRSIANDIHELKQIADILIQELNNKISSEIDDVICAEIPDSDVGKDYYEVVTENMIHGPCGTLKPNSPCMIDGKCCKRCHRALVSNTVTGNDGYPLYRRWRDMAMQPERSDRNAIIHIDEIAQYNAGKYININEDAPEGTDKTFLIRLILATIRSQNDIVLALV</sequence>
<dbReference type="PROSITE" id="PS50191">
    <property type="entry name" value="CRAL_TRIO"/>
    <property type="match status" value="1"/>
</dbReference>
<reference evidence="6" key="1">
    <citation type="submission" date="2016-06" db="UniProtKB">
        <authorList>
            <consortium name="WormBaseParasite"/>
        </authorList>
    </citation>
    <scope>IDENTIFICATION</scope>
</reference>
<dbReference type="PANTHER" id="PTHR46607">
    <property type="entry name" value="SEC14 DOMAIN AND SPECTRIN REPEAT-CONTAINING PROTEIN 1"/>
    <property type="match status" value="1"/>
</dbReference>
<comment type="similarity">
    <text evidence="2">Belongs to the SOLO family.</text>
</comment>
<dbReference type="InterPro" id="IPR036865">
    <property type="entry name" value="CRAL-TRIO_dom_sf"/>
</dbReference>
<dbReference type="InterPro" id="IPR001251">
    <property type="entry name" value="CRAL-TRIO_dom"/>
</dbReference>
<accession>A0A182EA75</accession>
<evidence type="ECO:0000313" key="6">
    <source>
        <dbReference type="WBParaSite" id="nOo.2.0.1.t04946-RA"/>
    </source>
</evidence>
<proteinExistence type="inferred from homology"/>
<evidence type="ECO:0000259" key="3">
    <source>
        <dbReference type="PROSITE" id="PS50191"/>
    </source>
</evidence>
<keyword evidence="1" id="KW-0677">Repeat</keyword>
<dbReference type="EMBL" id="UYRW01001216">
    <property type="protein sequence ID" value="VDK75352.1"/>
    <property type="molecule type" value="Genomic_DNA"/>
</dbReference>
<reference evidence="4 5" key="2">
    <citation type="submission" date="2018-08" db="EMBL/GenBank/DDBJ databases">
        <authorList>
            <person name="Laetsch R D."/>
            <person name="Stevens L."/>
            <person name="Kumar S."/>
            <person name="Blaxter L. M."/>
        </authorList>
    </citation>
    <scope>NUCLEOTIDE SEQUENCE [LARGE SCALE GENOMIC DNA]</scope>
</reference>
<dbReference type="AlphaFoldDB" id="A0A182EA75"/>
<dbReference type="OrthoDB" id="5859883at2759"/>
<name>A0A182EA75_ONCOC</name>
<organism evidence="6">
    <name type="scientific">Onchocerca ochengi</name>
    <name type="common">Filarial nematode worm</name>
    <dbReference type="NCBI Taxonomy" id="42157"/>
    <lineage>
        <taxon>Eukaryota</taxon>
        <taxon>Metazoa</taxon>
        <taxon>Ecdysozoa</taxon>
        <taxon>Nematoda</taxon>
        <taxon>Chromadorea</taxon>
        <taxon>Rhabditida</taxon>
        <taxon>Spirurina</taxon>
        <taxon>Spiruromorpha</taxon>
        <taxon>Filarioidea</taxon>
        <taxon>Onchocercidae</taxon>
        <taxon>Onchocerca</taxon>
    </lineage>
</organism>
<dbReference type="SUPFAM" id="SSF52087">
    <property type="entry name" value="CRAL/TRIO domain"/>
    <property type="match status" value="1"/>
</dbReference>
<dbReference type="GO" id="GO:0010314">
    <property type="term" value="F:phosphatidylinositol-5-phosphate binding"/>
    <property type="evidence" value="ECO:0007669"/>
    <property type="project" value="TreeGrafter"/>
</dbReference>
<dbReference type="GO" id="GO:0043325">
    <property type="term" value="F:phosphatidylinositol-3,4-bisphosphate binding"/>
    <property type="evidence" value="ECO:0007669"/>
    <property type="project" value="TreeGrafter"/>
</dbReference>
<dbReference type="GO" id="GO:0032266">
    <property type="term" value="F:phosphatidylinositol-3-phosphate binding"/>
    <property type="evidence" value="ECO:0007669"/>
    <property type="project" value="TreeGrafter"/>
</dbReference>
<dbReference type="STRING" id="42157.A0A182EA75"/>
<feature type="domain" description="CRAL-TRIO" evidence="3">
    <location>
        <begin position="56"/>
        <end position="213"/>
    </location>
</feature>
<dbReference type="SUPFAM" id="SSF46966">
    <property type="entry name" value="Spectrin repeat"/>
    <property type="match status" value="1"/>
</dbReference>
<dbReference type="GO" id="GO:0070273">
    <property type="term" value="F:phosphatidylinositol-4-phosphate binding"/>
    <property type="evidence" value="ECO:0007669"/>
    <property type="project" value="TreeGrafter"/>
</dbReference>
<gene>
    <name evidence="4" type="ORF">NOO_LOCUS4946</name>
</gene>
<dbReference type="PANTHER" id="PTHR46607:SF1">
    <property type="entry name" value="SEC14 DOMAIN AND SPECTRIN REPEAT-CONTAINING PROTEIN 1"/>
    <property type="match status" value="1"/>
</dbReference>